<keyword evidence="5" id="KW-0131">Cell cycle</keyword>
<feature type="region of interest" description="Disordered" evidence="6">
    <location>
        <begin position="405"/>
        <end position="424"/>
    </location>
</feature>
<feature type="compositionally biased region" description="Low complexity" evidence="6">
    <location>
        <begin position="293"/>
        <end position="303"/>
    </location>
</feature>
<evidence type="ECO:0000256" key="5">
    <source>
        <dbReference type="ARBA" id="ARBA00023306"/>
    </source>
</evidence>
<dbReference type="GO" id="GO:0007088">
    <property type="term" value="P:regulation of mitotic nuclear division"/>
    <property type="evidence" value="ECO:0007669"/>
    <property type="project" value="TreeGrafter"/>
</dbReference>
<evidence type="ECO:0000256" key="3">
    <source>
        <dbReference type="ARBA" id="ARBA00022618"/>
    </source>
</evidence>
<evidence type="ECO:0000256" key="2">
    <source>
        <dbReference type="ARBA" id="ARBA00020055"/>
    </source>
</evidence>
<reference evidence="7" key="1">
    <citation type="submission" date="2021-12" db="EMBL/GenBank/DDBJ databases">
        <authorList>
            <person name="King R."/>
        </authorList>
    </citation>
    <scope>NUCLEOTIDE SEQUENCE</scope>
</reference>
<evidence type="ECO:0000256" key="1">
    <source>
        <dbReference type="ARBA" id="ARBA00010963"/>
    </source>
</evidence>
<evidence type="ECO:0000256" key="4">
    <source>
        <dbReference type="ARBA" id="ARBA00022776"/>
    </source>
</evidence>
<dbReference type="InterPro" id="IPR023252">
    <property type="entry name" value="Aurora_borealis_protein"/>
</dbReference>
<evidence type="ECO:0000313" key="8">
    <source>
        <dbReference type="Proteomes" id="UP001154114"/>
    </source>
</evidence>
<evidence type="ECO:0000313" key="7">
    <source>
        <dbReference type="EMBL" id="CAD0198230.1"/>
    </source>
</evidence>
<keyword evidence="8" id="KW-1185">Reference proteome</keyword>
<accession>A0A9N8L0R4</accession>
<dbReference type="GO" id="GO:0051301">
    <property type="term" value="P:cell division"/>
    <property type="evidence" value="ECO:0007669"/>
    <property type="project" value="UniProtKB-KW"/>
</dbReference>
<dbReference type="EMBL" id="LR824011">
    <property type="protein sequence ID" value="CAD0198230.1"/>
    <property type="molecule type" value="Genomic_DNA"/>
</dbReference>
<keyword evidence="3" id="KW-0132">Cell division</keyword>
<dbReference type="GO" id="GO:0005634">
    <property type="term" value="C:nucleus"/>
    <property type="evidence" value="ECO:0007669"/>
    <property type="project" value="TreeGrafter"/>
</dbReference>
<dbReference type="PRINTS" id="PR02038">
    <property type="entry name" value="AURORABORA"/>
</dbReference>
<dbReference type="Proteomes" id="UP001154114">
    <property type="component" value="Chromosome 8"/>
</dbReference>
<dbReference type="PANTHER" id="PTHR14728">
    <property type="entry name" value="PROTEIN AURORA BOREALIS"/>
    <property type="match status" value="1"/>
</dbReference>
<sequence length="695" mass="77682">MGDKNDCPNIMYKSTPPPTNRKVRNPFDKALIDKLHKPICSPGMCKIYKKKSNGSFRWDIDQACTLVPADIVACNSQFEPTPDPALEKIAEEATDRFFSQEMVMPSPLIESSKKLKPLQTSAESTESMHVDSLIKEKIVVTKEVSAQTVLTLPPELPPELELLLQPFCTFTQEQNISGEYEITANGSLRRKLFFEEHSDMEHYDSEQTDDELHVEQRPPSSYEAHTPVVFSPDLSRDFVTKGMKRTFGTPLKKGAYSNSKPCYRNKILDVVDFGEPCFSPIEFRTPRRTLQGSATSSSLASISPVTKAASSDEEKNNFTSPESEAMATCLDCIAAAPKSEKKGPCFCKVTPNKIKRSTSLKESPQKNRKSSFSFSEKRSLSMSSLHRSRSVQKLDFSMDMSVDGSFHNQSQADSESSSPKNKEATWSLVEEASIQHLVKVETAKIMSSEMQSSTKIHSVIANIDDTPIKGKSKSNARSHEISKIRAPMILSPLHMSLDNSLDSSDNPLSLEDKKIDFNRVDLKLLTENISQFDYTANNVTKAAGDSSTSFKRVDSGFNENTFYTNASSYYESAIKPSELTVTNLSKTINKNALKEISNVNWMRVDSGFKDENSSDCTQFYPAPESSVKKLTTFHFSEAKLDDKENLGTEDFEKFFVQATNTNEAMSMSDIFTDDMTFNCNFSSTPSKNKTRNVHS</sequence>
<dbReference type="GO" id="GO:0060236">
    <property type="term" value="P:regulation of mitotic spindle organization"/>
    <property type="evidence" value="ECO:0007669"/>
    <property type="project" value="TreeGrafter"/>
</dbReference>
<evidence type="ECO:0000256" key="6">
    <source>
        <dbReference type="SAM" id="MobiDB-lite"/>
    </source>
</evidence>
<dbReference type="Pfam" id="PF15280">
    <property type="entry name" value="BORA_N"/>
    <property type="match status" value="1"/>
</dbReference>
<proteinExistence type="inferred from homology"/>
<feature type="compositionally biased region" description="Polar residues" evidence="6">
    <location>
        <begin position="406"/>
        <end position="419"/>
    </location>
</feature>
<organism evidence="7 8">
    <name type="scientific">Chrysodeixis includens</name>
    <name type="common">Soybean looper</name>
    <name type="synonym">Pseudoplusia includens</name>
    <dbReference type="NCBI Taxonomy" id="689277"/>
    <lineage>
        <taxon>Eukaryota</taxon>
        <taxon>Metazoa</taxon>
        <taxon>Ecdysozoa</taxon>
        <taxon>Arthropoda</taxon>
        <taxon>Hexapoda</taxon>
        <taxon>Insecta</taxon>
        <taxon>Pterygota</taxon>
        <taxon>Neoptera</taxon>
        <taxon>Endopterygota</taxon>
        <taxon>Lepidoptera</taxon>
        <taxon>Glossata</taxon>
        <taxon>Ditrysia</taxon>
        <taxon>Noctuoidea</taxon>
        <taxon>Noctuidae</taxon>
        <taxon>Plusiinae</taxon>
        <taxon>Chrysodeixis</taxon>
    </lineage>
</organism>
<gene>
    <name evidence="7" type="ORF">CINC_LOCUS12503</name>
</gene>
<dbReference type="GO" id="GO:0005737">
    <property type="term" value="C:cytoplasm"/>
    <property type="evidence" value="ECO:0007669"/>
    <property type="project" value="TreeGrafter"/>
</dbReference>
<keyword evidence="4" id="KW-0498">Mitosis</keyword>
<feature type="region of interest" description="Disordered" evidence="6">
    <location>
        <begin position="357"/>
        <end position="378"/>
    </location>
</feature>
<protein>
    <recommendedName>
        <fullName evidence="2">Protein aurora borealis</fullName>
    </recommendedName>
</protein>
<dbReference type="PANTHER" id="PTHR14728:SF2">
    <property type="entry name" value="PROTEIN AURORA BOREALIS"/>
    <property type="match status" value="1"/>
</dbReference>
<dbReference type="GO" id="GO:0019901">
    <property type="term" value="F:protein kinase binding"/>
    <property type="evidence" value="ECO:0007669"/>
    <property type="project" value="TreeGrafter"/>
</dbReference>
<dbReference type="AlphaFoldDB" id="A0A9N8L0R4"/>
<name>A0A9N8L0R4_CHRIL</name>
<feature type="region of interest" description="Disordered" evidence="6">
    <location>
        <begin position="289"/>
        <end position="320"/>
    </location>
</feature>
<dbReference type="OrthoDB" id="10020858at2759"/>
<comment type="similarity">
    <text evidence="1">Belongs to the BORA family.</text>
</comment>